<dbReference type="InterPro" id="IPR050353">
    <property type="entry name" value="PyrK_electron_transfer"/>
</dbReference>
<dbReference type="PIRSF" id="PIRSF006816">
    <property type="entry name" value="Cyc3_hyd_g"/>
    <property type="match status" value="1"/>
</dbReference>
<dbReference type="PROSITE" id="PS51384">
    <property type="entry name" value="FAD_FR"/>
    <property type="match status" value="1"/>
</dbReference>
<dbReference type="PANTHER" id="PTHR43513">
    <property type="entry name" value="DIHYDROOROTATE DEHYDROGENASE B (NAD(+)), ELECTRON TRANSFER SUBUNIT"/>
    <property type="match status" value="1"/>
</dbReference>
<dbReference type="GO" id="GO:0016491">
    <property type="term" value="F:oxidoreductase activity"/>
    <property type="evidence" value="ECO:0007669"/>
    <property type="project" value="InterPro"/>
</dbReference>
<dbReference type="GO" id="GO:0050660">
    <property type="term" value="F:flavin adenine dinucleotide binding"/>
    <property type="evidence" value="ECO:0007669"/>
    <property type="project" value="InterPro"/>
</dbReference>
<dbReference type="Gene3D" id="2.40.30.10">
    <property type="entry name" value="Translation factors"/>
    <property type="match status" value="1"/>
</dbReference>
<dbReference type="AlphaFoldDB" id="A0AAU7T8J8"/>
<feature type="binding site" evidence="1">
    <location>
        <position position="253"/>
    </location>
    <ligand>
        <name>[2Fe-2S] cluster</name>
        <dbReference type="ChEBI" id="CHEBI:190135"/>
    </ligand>
</feature>
<name>A0AAU7T8J8_9ACTN</name>
<dbReference type="CDD" id="cd06221">
    <property type="entry name" value="sulfite_reductase_like"/>
    <property type="match status" value="1"/>
</dbReference>
<dbReference type="InterPro" id="IPR017938">
    <property type="entry name" value="Riboflavin_synthase-like_b-brl"/>
</dbReference>
<feature type="binding site" evidence="1">
    <location>
        <position position="242"/>
    </location>
    <ligand>
        <name>[2Fe-2S] cluster</name>
        <dbReference type="ChEBI" id="CHEBI:190135"/>
    </ligand>
</feature>
<dbReference type="RefSeq" id="WP_350275750.1">
    <property type="nucleotide sequence ID" value="NZ_CP158165.1"/>
</dbReference>
<dbReference type="GO" id="GO:0006221">
    <property type="term" value="P:pyrimidine nucleotide biosynthetic process"/>
    <property type="evidence" value="ECO:0007669"/>
    <property type="project" value="InterPro"/>
</dbReference>
<keyword evidence="1" id="KW-0001">2Fe-2S</keyword>
<dbReference type="Pfam" id="PF10418">
    <property type="entry name" value="DHODB_Fe-S_bind"/>
    <property type="match status" value="1"/>
</dbReference>
<dbReference type="PANTHER" id="PTHR43513:SF1">
    <property type="entry name" value="ANAEROBIC SULFITE REDUCTASE SUBUNIT B"/>
    <property type="match status" value="1"/>
</dbReference>
<dbReference type="SUPFAM" id="SSF63380">
    <property type="entry name" value="Riboflavin synthase domain-like"/>
    <property type="match status" value="1"/>
</dbReference>
<protein>
    <submittedName>
        <fullName evidence="3">FAD/NAD(P)-binding protein</fullName>
    </submittedName>
</protein>
<organism evidence="3">
    <name type="scientific">Kribbella sp. HUAS MG21</name>
    <dbReference type="NCBI Taxonomy" id="3160966"/>
    <lineage>
        <taxon>Bacteria</taxon>
        <taxon>Bacillati</taxon>
        <taxon>Actinomycetota</taxon>
        <taxon>Actinomycetes</taxon>
        <taxon>Propionibacteriales</taxon>
        <taxon>Kribbellaceae</taxon>
        <taxon>Kribbella</taxon>
    </lineage>
</organism>
<feature type="binding site" evidence="1">
    <location>
        <position position="237"/>
    </location>
    <ligand>
        <name>[2Fe-2S] cluster</name>
        <dbReference type="ChEBI" id="CHEBI:190135"/>
    </ligand>
</feature>
<feature type="binding site" evidence="1">
    <location>
        <position position="245"/>
    </location>
    <ligand>
        <name>[2Fe-2S] cluster</name>
        <dbReference type="ChEBI" id="CHEBI:190135"/>
    </ligand>
</feature>
<evidence type="ECO:0000313" key="3">
    <source>
        <dbReference type="EMBL" id="XBV22911.1"/>
    </source>
</evidence>
<evidence type="ECO:0000256" key="1">
    <source>
        <dbReference type="PIRSR" id="PIRSR006816-2"/>
    </source>
</evidence>
<dbReference type="SUPFAM" id="SSF52343">
    <property type="entry name" value="Ferredoxin reductase-like, C-terminal NADP-linked domain"/>
    <property type="match status" value="1"/>
</dbReference>
<dbReference type="InterPro" id="IPR001433">
    <property type="entry name" value="OxRdtase_FAD/NAD-bd"/>
</dbReference>
<gene>
    <name evidence="3" type="ORF">ABN611_30635</name>
</gene>
<keyword evidence="1" id="KW-0408">Iron</keyword>
<dbReference type="GO" id="GO:0051537">
    <property type="term" value="F:2 iron, 2 sulfur cluster binding"/>
    <property type="evidence" value="ECO:0007669"/>
    <property type="project" value="UniProtKB-KW"/>
</dbReference>
<dbReference type="Gene3D" id="3.40.50.80">
    <property type="entry name" value="Nucleotide-binding domain of ferredoxin-NADP reductase (FNR) module"/>
    <property type="match status" value="1"/>
</dbReference>
<dbReference type="InterPro" id="IPR019480">
    <property type="entry name" value="Dihydroorotate_DH_Fe-S-bd"/>
</dbReference>
<dbReference type="GO" id="GO:0046872">
    <property type="term" value="F:metal ion binding"/>
    <property type="evidence" value="ECO:0007669"/>
    <property type="project" value="UniProtKB-KW"/>
</dbReference>
<evidence type="ECO:0000259" key="2">
    <source>
        <dbReference type="PROSITE" id="PS51384"/>
    </source>
</evidence>
<dbReference type="InterPro" id="IPR012165">
    <property type="entry name" value="Cyt_c3_hydrogenase_gsu"/>
</dbReference>
<proteinExistence type="predicted"/>
<keyword evidence="1" id="KW-0411">Iron-sulfur</keyword>
<dbReference type="InterPro" id="IPR039261">
    <property type="entry name" value="FNR_nucleotide-bd"/>
</dbReference>
<reference evidence="3" key="1">
    <citation type="submission" date="2024-06" db="EMBL/GenBank/DDBJ databases">
        <title>Kribbella sp. strain HUAS MG21 genome sequences.</title>
        <authorList>
            <person name="Mo P."/>
        </authorList>
    </citation>
    <scope>NUCLEOTIDE SEQUENCE</scope>
    <source>
        <strain evidence="3">HUAS MG21</strain>
    </source>
</reference>
<dbReference type="Pfam" id="PF00175">
    <property type="entry name" value="NAD_binding_1"/>
    <property type="match status" value="1"/>
</dbReference>
<accession>A0AAU7T8J8</accession>
<sequence length="273" mass="29076">MAEPMLPVRYRVAGRTVETRDSATLRLVPLGPALDRFRPGQFAMLYAYPVGEVPISISGIGADGALTHTVRSVGAVSRALHDAQPGTVIGVRGPFGTAWAPEDAAGNDLVVVAGGVGLAPLRPVVLAALAARSAYRRIVLIAGARTPDEFLFRAELAAWAARDDLEVELTVDRPADGWDGTVGFVTDPLTRLRLDPERTAAFLCGPEPMMRFSARVLLRDQVPPARIRVSLERSMKCGIALCGHCQLGPLLVCRDGPVVSYAVAEPLLAVPEL</sequence>
<dbReference type="PRINTS" id="PR00406">
    <property type="entry name" value="CYTB5RDTASE"/>
</dbReference>
<keyword evidence="1" id="KW-0479">Metal-binding</keyword>
<dbReference type="InterPro" id="IPR017927">
    <property type="entry name" value="FAD-bd_FR_type"/>
</dbReference>
<dbReference type="EMBL" id="CP158165">
    <property type="protein sequence ID" value="XBV22911.1"/>
    <property type="molecule type" value="Genomic_DNA"/>
</dbReference>
<feature type="domain" description="FAD-binding FR-type" evidence="2">
    <location>
        <begin position="5"/>
        <end position="101"/>
    </location>
</feature>
<comment type="cofactor">
    <cofactor evidence="1">
        <name>[2Fe-2S] cluster</name>
        <dbReference type="ChEBI" id="CHEBI:190135"/>
    </cofactor>
    <text evidence="1">Binds 1 [2Fe-2S] cluster per subunit.</text>
</comment>